<evidence type="ECO:0000313" key="6">
    <source>
        <dbReference type="Proteomes" id="UP001058016"/>
    </source>
</evidence>
<feature type="domain" description="N-acetyltransferase" evidence="3">
    <location>
        <begin position="2"/>
        <end position="157"/>
    </location>
</feature>
<gene>
    <name evidence="4" type="ORF">J0J69_03255</name>
    <name evidence="5" type="ORF">J0J70_09595</name>
</gene>
<dbReference type="Proteomes" id="UP001058072">
    <property type="component" value="Chromosome"/>
</dbReference>
<keyword evidence="2" id="KW-0012">Acyltransferase</keyword>
<protein>
    <submittedName>
        <fullName evidence="5">N-acetyltransferase</fullName>
    </submittedName>
</protein>
<name>A0A9Q9CFY9_9FIRM</name>
<dbReference type="Gene3D" id="3.40.630.30">
    <property type="match status" value="1"/>
</dbReference>
<dbReference type="PANTHER" id="PTHR43072:SF23">
    <property type="entry name" value="UPF0039 PROTEIN C11D3.02C"/>
    <property type="match status" value="1"/>
</dbReference>
<reference evidence="5 6" key="1">
    <citation type="submission" date="2021-03" db="EMBL/GenBank/DDBJ databases">
        <title>Comparative Genomics and Metabolomics in the genus Turicibacter.</title>
        <authorList>
            <person name="Maki J."/>
            <person name="Looft T."/>
        </authorList>
    </citation>
    <scope>NUCLEOTIDE SEQUENCE</scope>
    <source>
        <strain evidence="5">ISU324</strain>
        <strain evidence="4 6">MMM721</strain>
    </source>
</reference>
<evidence type="ECO:0000313" key="7">
    <source>
        <dbReference type="Proteomes" id="UP001058072"/>
    </source>
</evidence>
<dbReference type="EMBL" id="CP071249">
    <property type="protein sequence ID" value="UUF06614.1"/>
    <property type="molecule type" value="Genomic_DNA"/>
</dbReference>
<proteinExistence type="predicted"/>
<dbReference type="EMBL" id="CP071250">
    <property type="protein sequence ID" value="UUF07865.1"/>
    <property type="molecule type" value="Genomic_DNA"/>
</dbReference>
<dbReference type="Proteomes" id="UP001058016">
    <property type="component" value="Chromosome"/>
</dbReference>
<dbReference type="AlphaFoldDB" id="A0A9Q9CFY9"/>
<evidence type="ECO:0000313" key="4">
    <source>
        <dbReference type="EMBL" id="UUF06614.1"/>
    </source>
</evidence>
<dbReference type="InterPro" id="IPR016181">
    <property type="entry name" value="Acyl_CoA_acyltransferase"/>
</dbReference>
<evidence type="ECO:0000313" key="5">
    <source>
        <dbReference type="EMBL" id="UUF07865.1"/>
    </source>
</evidence>
<dbReference type="Pfam" id="PF00583">
    <property type="entry name" value="Acetyltransf_1"/>
    <property type="match status" value="1"/>
</dbReference>
<evidence type="ECO:0000256" key="2">
    <source>
        <dbReference type="ARBA" id="ARBA00023315"/>
    </source>
</evidence>
<dbReference type="PANTHER" id="PTHR43072">
    <property type="entry name" value="N-ACETYLTRANSFERASE"/>
    <property type="match status" value="1"/>
</dbReference>
<dbReference type="RefSeq" id="WP_055241378.1">
    <property type="nucleotide sequence ID" value="NZ_CP071249.1"/>
</dbReference>
<dbReference type="GO" id="GO:0016747">
    <property type="term" value="F:acyltransferase activity, transferring groups other than amino-acyl groups"/>
    <property type="evidence" value="ECO:0007669"/>
    <property type="project" value="InterPro"/>
</dbReference>
<accession>A0A9Q9CFY9</accession>
<sequence>MISIRPMDAIDYEKVANIYQQGIDSKQCTFETEVPTWESFDQGHLQYPRLVAVDEQGQVCGFIVLSLMSSRRCFRGVAEISIYLDRAYTGQGIGRTLMNEMITQSEEAGIWSLFSGIFPENKASIALHQRCGFREIGYREKMGESEDGTFRDVIFFERRSQIIG</sequence>
<dbReference type="InterPro" id="IPR000182">
    <property type="entry name" value="GNAT_dom"/>
</dbReference>
<keyword evidence="1" id="KW-0808">Transferase</keyword>
<organism evidence="5 7">
    <name type="scientific">Turicibacter bilis</name>
    <dbReference type="NCBI Taxonomy" id="2735723"/>
    <lineage>
        <taxon>Bacteria</taxon>
        <taxon>Bacillati</taxon>
        <taxon>Bacillota</taxon>
        <taxon>Erysipelotrichia</taxon>
        <taxon>Erysipelotrichales</taxon>
        <taxon>Turicibacteraceae</taxon>
        <taxon>Turicibacter</taxon>
    </lineage>
</organism>
<keyword evidence="6" id="KW-1185">Reference proteome</keyword>
<evidence type="ECO:0000259" key="3">
    <source>
        <dbReference type="PROSITE" id="PS51186"/>
    </source>
</evidence>
<dbReference type="SUPFAM" id="SSF55729">
    <property type="entry name" value="Acyl-CoA N-acyltransferases (Nat)"/>
    <property type="match status" value="1"/>
</dbReference>
<evidence type="ECO:0000256" key="1">
    <source>
        <dbReference type="ARBA" id="ARBA00022679"/>
    </source>
</evidence>
<dbReference type="PROSITE" id="PS51186">
    <property type="entry name" value="GNAT"/>
    <property type="match status" value="1"/>
</dbReference>
<dbReference type="CDD" id="cd04301">
    <property type="entry name" value="NAT_SF"/>
    <property type="match status" value="1"/>
</dbReference>